<protein>
    <submittedName>
        <fullName evidence="1">Uncharacterized protein</fullName>
    </submittedName>
</protein>
<organism evidence="1 2">
    <name type="scientific">Psychroflexus salarius</name>
    <dbReference type="NCBI Taxonomy" id="1155689"/>
    <lineage>
        <taxon>Bacteria</taxon>
        <taxon>Pseudomonadati</taxon>
        <taxon>Bacteroidota</taxon>
        <taxon>Flavobacteriia</taxon>
        <taxon>Flavobacteriales</taxon>
        <taxon>Flavobacteriaceae</taxon>
        <taxon>Psychroflexus</taxon>
    </lineage>
</organism>
<evidence type="ECO:0000313" key="2">
    <source>
        <dbReference type="Proteomes" id="UP000184462"/>
    </source>
</evidence>
<dbReference type="AlphaFoldDB" id="A0A1M4SC13"/>
<dbReference type="STRING" id="1155689.SAMN05444278_10181"/>
<accession>A0A1M4SC13</accession>
<evidence type="ECO:0000313" key="1">
    <source>
        <dbReference type="EMBL" id="SHE29741.1"/>
    </source>
</evidence>
<reference evidence="1 2" key="1">
    <citation type="submission" date="2016-11" db="EMBL/GenBank/DDBJ databases">
        <authorList>
            <person name="Jaros S."/>
            <person name="Januszkiewicz K."/>
            <person name="Wedrychowicz H."/>
        </authorList>
    </citation>
    <scope>NUCLEOTIDE SEQUENCE [LARGE SCALE GENOMIC DNA]</scope>
    <source>
        <strain evidence="1 2">DSM 25661</strain>
    </source>
</reference>
<dbReference type="EMBL" id="FQTW01000001">
    <property type="protein sequence ID" value="SHE29741.1"/>
    <property type="molecule type" value="Genomic_DNA"/>
</dbReference>
<name>A0A1M4SC13_9FLAO</name>
<dbReference type="Gene3D" id="2.40.360.20">
    <property type="match status" value="1"/>
</dbReference>
<sequence>MRQYILLLLTTTLFFSCESEDDNTLQADNYFDLSVGNSWTYNNTITQGGNTNSGSETLEVSGIETINNEDHFSFTQTNVEQPGLVTSILTSGELYKTNDNAQLVFTGDYNFEATPELPSLNFELNNATIYDQSAQAGATVYNQSNTITQEIQGVPLNINYSINIINGGNIGELTVNNETYQNVYQSEIIINADIQADLGLINVTVLQQQDVVTATNYFAPNIGLIRSDVATELLFEDLPQINLPDVSSTSSQELIDFSLTID</sequence>
<dbReference type="OrthoDB" id="1435518at2"/>
<keyword evidence="2" id="KW-1185">Reference proteome</keyword>
<dbReference type="PROSITE" id="PS51257">
    <property type="entry name" value="PROKAR_LIPOPROTEIN"/>
    <property type="match status" value="1"/>
</dbReference>
<dbReference type="Proteomes" id="UP000184462">
    <property type="component" value="Unassembled WGS sequence"/>
</dbReference>
<proteinExistence type="predicted"/>
<dbReference type="RefSeq" id="WP_073190441.1">
    <property type="nucleotide sequence ID" value="NZ_FQTW01000001.1"/>
</dbReference>
<gene>
    <name evidence="1" type="ORF">SAMN05444278_10181</name>
</gene>